<reference evidence="5" key="1">
    <citation type="submission" date="2020-02" db="EMBL/GenBank/DDBJ databases">
        <authorList>
            <person name="Meier V. D."/>
        </authorList>
    </citation>
    <scope>NUCLEOTIDE SEQUENCE</scope>
    <source>
        <strain evidence="5">AVDCRST_MAG81</strain>
    </source>
</reference>
<protein>
    <submittedName>
        <fullName evidence="5">N-ethylmaleimide reductase (EC)</fullName>
        <ecNumber evidence="5">1.-.-.-</ecNumber>
    </submittedName>
</protein>
<comment type="cofactor">
    <cofactor evidence="1">
        <name>FMN</name>
        <dbReference type="ChEBI" id="CHEBI:58210"/>
    </cofactor>
</comment>
<name>A0A6J4ULL4_9CYAN</name>
<dbReference type="FunFam" id="3.20.20.70:FF:000059">
    <property type="entry name" value="N-ethylmaleimide reductase, FMN-linked"/>
    <property type="match status" value="1"/>
</dbReference>
<dbReference type="AlphaFoldDB" id="A0A6J4ULL4"/>
<dbReference type="SUPFAM" id="SSF51395">
    <property type="entry name" value="FMN-linked oxidoreductases"/>
    <property type="match status" value="1"/>
</dbReference>
<evidence type="ECO:0000256" key="1">
    <source>
        <dbReference type="ARBA" id="ARBA00001917"/>
    </source>
</evidence>
<dbReference type="EC" id="1.-.-.-" evidence="5"/>
<dbReference type="EMBL" id="CADCWO010000008">
    <property type="protein sequence ID" value="CAA9554110.1"/>
    <property type="molecule type" value="Genomic_DNA"/>
</dbReference>
<dbReference type="GO" id="GO:0016628">
    <property type="term" value="F:oxidoreductase activity, acting on the CH-CH group of donors, NAD or NADP as acceptor"/>
    <property type="evidence" value="ECO:0007669"/>
    <property type="project" value="UniProtKB-ARBA"/>
</dbReference>
<dbReference type="Gene3D" id="3.20.20.70">
    <property type="entry name" value="Aldolase class I"/>
    <property type="match status" value="1"/>
</dbReference>
<evidence type="ECO:0000259" key="4">
    <source>
        <dbReference type="Pfam" id="PF00724"/>
    </source>
</evidence>
<evidence type="ECO:0000256" key="3">
    <source>
        <dbReference type="ARBA" id="ARBA00023002"/>
    </source>
</evidence>
<proteinExistence type="inferred from homology"/>
<dbReference type="Pfam" id="PF00724">
    <property type="entry name" value="Oxidored_FMN"/>
    <property type="match status" value="1"/>
</dbReference>
<accession>A0A6J4ULL4</accession>
<dbReference type="InterPro" id="IPR045247">
    <property type="entry name" value="Oye-like"/>
</dbReference>
<evidence type="ECO:0000313" key="5">
    <source>
        <dbReference type="EMBL" id="CAA9554110.1"/>
    </source>
</evidence>
<organism evidence="5">
    <name type="scientific">uncultured Synechococcales cyanobacterium</name>
    <dbReference type="NCBI Taxonomy" id="1936017"/>
    <lineage>
        <taxon>Bacteria</taxon>
        <taxon>Bacillati</taxon>
        <taxon>Cyanobacteriota</taxon>
        <taxon>Cyanophyceae</taxon>
        <taxon>Synechococcales</taxon>
        <taxon>environmental samples</taxon>
    </lineage>
</organism>
<dbReference type="GO" id="GO:0005829">
    <property type="term" value="C:cytosol"/>
    <property type="evidence" value="ECO:0007669"/>
    <property type="project" value="UniProtKB-ARBA"/>
</dbReference>
<gene>
    <name evidence="5" type="ORF">AVDCRST_MAG81-77</name>
</gene>
<dbReference type="CDD" id="cd02933">
    <property type="entry name" value="OYE_like_FMN"/>
    <property type="match status" value="1"/>
</dbReference>
<comment type="similarity">
    <text evidence="2">Belongs to the NADH:flavin oxidoreductase/NADH oxidase family.</text>
</comment>
<evidence type="ECO:0000256" key="2">
    <source>
        <dbReference type="ARBA" id="ARBA00005979"/>
    </source>
</evidence>
<dbReference type="InterPro" id="IPR013785">
    <property type="entry name" value="Aldolase_TIM"/>
</dbReference>
<dbReference type="InterPro" id="IPR001155">
    <property type="entry name" value="OxRdtase_FMN_N"/>
</dbReference>
<sequence>MTHTDLLSPVKLGPYELRNRVVMAPLTRARAGNERLPNALMAEYYAQRASVGLMIAEATVISKQANGWLNSPGIYSDEQAQAWKQVVDAVHAKGTPFFLQLWHMGRASHSSFQENGQLPVSASAIKLNGEYIHTPLGKQPYETPRALETDEIPLVVEDYRRAAQRAKDAGFDGVEIHAANGYLIDQFLQSKTNQRTDQHGGSLENRCRFLKEIVEAILTVWSANQVGVRLSPNGNYNDMGSPDFREAFLYVAQQLNAYGLAYLHVVDGLGFGFHELGEPMALAEFRSVFTGPLMGNCGYTQETAAAAIQDGNADLVAFGRPLISNPDLVERFANSWPLNPPADQSIWYSFDQEGYTDFPTYRESQVLQA</sequence>
<dbReference type="GO" id="GO:0010181">
    <property type="term" value="F:FMN binding"/>
    <property type="evidence" value="ECO:0007669"/>
    <property type="project" value="InterPro"/>
</dbReference>
<dbReference type="PANTHER" id="PTHR22893">
    <property type="entry name" value="NADH OXIDOREDUCTASE-RELATED"/>
    <property type="match status" value="1"/>
</dbReference>
<keyword evidence="3 5" id="KW-0560">Oxidoreductase</keyword>
<dbReference type="PANTHER" id="PTHR22893:SF91">
    <property type="entry name" value="NADPH DEHYDROGENASE 2-RELATED"/>
    <property type="match status" value="1"/>
</dbReference>
<feature type="domain" description="NADH:flavin oxidoreductase/NADH oxidase N-terminal" evidence="4">
    <location>
        <begin position="6"/>
        <end position="338"/>
    </location>
</feature>